<keyword evidence="5" id="KW-1185">Reference proteome</keyword>
<evidence type="ECO:0000256" key="3">
    <source>
        <dbReference type="SAM" id="SignalP"/>
    </source>
</evidence>
<evidence type="ECO:0000313" key="5">
    <source>
        <dbReference type="Proteomes" id="UP000220797"/>
    </source>
</evidence>
<feature type="region of interest" description="Disordered" evidence="2">
    <location>
        <begin position="72"/>
        <end position="92"/>
    </location>
</feature>
<protein>
    <recommendedName>
        <fullName evidence="6">Fam-b protein</fullName>
    </recommendedName>
</protein>
<gene>
    <name evidence="4" type="ORF">PGAL8A_00004000</name>
</gene>
<feature type="coiled-coil region" evidence="1">
    <location>
        <begin position="265"/>
        <end position="299"/>
    </location>
</feature>
<feature type="compositionally biased region" description="Basic and acidic residues" evidence="2">
    <location>
        <begin position="72"/>
        <end position="86"/>
    </location>
</feature>
<dbReference type="RefSeq" id="XP_028528086.1">
    <property type="nucleotide sequence ID" value="XM_028671434.1"/>
</dbReference>
<dbReference type="VEuPathDB" id="PlasmoDB:PGAL8A_00004000"/>
<keyword evidence="1" id="KW-0175">Coiled coil</keyword>
<sequence length="410" mass="47878">MIVLSIYTLLLVSFKLINGASYSEDSTKKRSRLLTLPANFFSSPRKKKLFSSYNSSNSESSRPRIKLRERFRSHSECENTSHKDDLNFGESSSNESYLSLSSLEDEFEESQKLGLIPKTKLPTSYDFYLSDELTSNINQNILFQKPYQCNLNNDNSEEDEKNKTSSNKIFSLNRGMFNLQTKKDNTDKVKSLDKNESKKNYFARPLSFIRRRKSNSNFRIRDTSHLQSNNDCKKDYKNYAVRGIFTWANKDVDMLRTRPHRTCSLSSHVERNLNLKEENEELIELYASCINELNKLKNEDNLESRINEDNCFFEVPENKDVERKKFMKSKSEELKKMSSIFRMYEIKKKESKKNILTRSSSLRGHDKGIFDDNINISLTFKKKLKENKEENTSGDNVSEHSCCIESIDNC</sequence>
<reference evidence="4" key="1">
    <citation type="submission" date="2015-04" db="EMBL/GenBank/DDBJ databases">
        <authorList>
            <consortium name="Pathogen Informatics"/>
        </authorList>
    </citation>
    <scope>NUCLEOTIDE SEQUENCE [LARGE SCALE GENOMIC DNA]</scope>
    <source>
        <strain evidence="4">8A</strain>
    </source>
</reference>
<evidence type="ECO:0000256" key="2">
    <source>
        <dbReference type="SAM" id="MobiDB-lite"/>
    </source>
</evidence>
<dbReference type="AlphaFoldDB" id="A0A1J1GRZ2"/>
<feature type="signal peptide" evidence="3">
    <location>
        <begin position="1"/>
        <end position="19"/>
    </location>
</feature>
<comment type="caution">
    <text evidence="4">The sequence shown here is derived from an EMBL/GenBank/DDBJ whole genome shotgun (WGS) entry which is preliminary data.</text>
</comment>
<evidence type="ECO:0000313" key="4">
    <source>
        <dbReference type="EMBL" id="CRG95275.1"/>
    </source>
</evidence>
<accession>A0A1J1GRZ2</accession>
<dbReference type="OMA" id="HSECENT"/>
<keyword evidence="3" id="KW-0732">Signal</keyword>
<evidence type="ECO:0008006" key="6">
    <source>
        <dbReference type="Google" id="ProtNLM"/>
    </source>
</evidence>
<organism evidence="4 5">
    <name type="scientific">Plasmodium gallinaceum</name>
    <dbReference type="NCBI Taxonomy" id="5849"/>
    <lineage>
        <taxon>Eukaryota</taxon>
        <taxon>Sar</taxon>
        <taxon>Alveolata</taxon>
        <taxon>Apicomplexa</taxon>
        <taxon>Aconoidasida</taxon>
        <taxon>Haemosporida</taxon>
        <taxon>Plasmodiidae</taxon>
        <taxon>Plasmodium</taxon>
        <taxon>Plasmodium (Haemamoeba)</taxon>
    </lineage>
</organism>
<evidence type="ECO:0000256" key="1">
    <source>
        <dbReference type="SAM" id="Coils"/>
    </source>
</evidence>
<proteinExistence type="predicted"/>
<name>A0A1J1GRZ2_PLAGA</name>
<dbReference type="Proteomes" id="UP000220797">
    <property type="component" value="Unassembled WGS sequence"/>
</dbReference>
<dbReference type="GeneID" id="39728562"/>
<feature type="chain" id="PRO_5012723830" description="Fam-b protein" evidence="3">
    <location>
        <begin position="20"/>
        <end position="410"/>
    </location>
</feature>
<dbReference type="EMBL" id="CVMV01000033">
    <property type="protein sequence ID" value="CRG95275.1"/>
    <property type="molecule type" value="Genomic_DNA"/>
</dbReference>